<gene>
    <name evidence="1" type="ORF">BGW36DRAFT_423532</name>
</gene>
<dbReference type="Proteomes" id="UP001201262">
    <property type="component" value="Unassembled WGS sequence"/>
</dbReference>
<sequence length="239" mass="26427">MQWTATRPDSLALATAFDGNIVDALTKLGALGPLEETPEGYYSNQNQDFRLEVDGILTNFDATYGHYASSIDVNTGLFVAEDNYSPKEMIKNNGGKYRAGQMPPSLDNWADVTYLQWLQAATDLGGKPRDINARLPNLKYFARFHIINTESQGIINHALKNVGEQLGPWPGRSFSMRTDEGKAILGSPNGRGVAFFLYQHKDLLGIKTVGSVTVFSTTGKDPKGNDETWYQAVFILRNL</sequence>
<name>A0AAD4Q579_9EURO</name>
<keyword evidence="2" id="KW-1185">Reference proteome</keyword>
<dbReference type="GeneID" id="70250134"/>
<evidence type="ECO:0000313" key="2">
    <source>
        <dbReference type="Proteomes" id="UP001201262"/>
    </source>
</evidence>
<proteinExistence type="predicted"/>
<comment type="caution">
    <text evidence="1">The sequence shown here is derived from an EMBL/GenBank/DDBJ whole genome shotgun (WGS) entry which is preliminary data.</text>
</comment>
<reference evidence="1" key="1">
    <citation type="submission" date="2021-12" db="EMBL/GenBank/DDBJ databases">
        <title>Convergent genome expansion in fungi linked to evolution of root-endophyte symbiosis.</title>
        <authorList>
            <consortium name="DOE Joint Genome Institute"/>
            <person name="Ke Y.-H."/>
            <person name="Bonito G."/>
            <person name="Liao H.-L."/>
            <person name="Looney B."/>
            <person name="Rojas-Flechas A."/>
            <person name="Nash J."/>
            <person name="Hameed K."/>
            <person name="Schadt C."/>
            <person name="Martin F."/>
            <person name="Crous P.W."/>
            <person name="Miettinen O."/>
            <person name="Magnuson J.K."/>
            <person name="Labbe J."/>
            <person name="Jacobson D."/>
            <person name="Doktycz M.J."/>
            <person name="Veneault-Fourrey C."/>
            <person name="Kuo A."/>
            <person name="Mondo S."/>
            <person name="Calhoun S."/>
            <person name="Riley R."/>
            <person name="Ohm R."/>
            <person name="LaButti K."/>
            <person name="Andreopoulos B."/>
            <person name="Pangilinan J."/>
            <person name="Nolan M."/>
            <person name="Tritt A."/>
            <person name="Clum A."/>
            <person name="Lipzen A."/>
            <person name="Daum C."/>
            <person name="Barry K."/>
            <person name="Grigoriev I.V."/>
            <person name="Vilgalys R."/>
        </authorList>
    </citation>
    <scope>NUCLEOTIDE SEQUENCE</scope>
    <source>
        <strain evidence="1">PMI_201</strain>
    </source>
</reference>
<protein>
    <submittedName>
        <fullName evidence="1">Uncharacterized protein</fullName>
    </submittedName>
</protein>
<accession>A0AAD4Q579</accession>
<evidence type="ECO:0000313" key="1">
    <source>
        <dbReference type="EMBL" id="KAH8704001.1"/>
    </source>
</evidence>
<dbReference type="EMBL" id="JAJTJA010000002">
    <property type="protein sequence ID" value="KAH8704001.1"/>
    <property type="molecule type" value="Genomic_DNA"/>
</dbReference>
<dbReference type="AlphaFoldDB" id="A0AAD4Q579"/>
<dbReference type="RefSeq" id="XP_046077019.1">
    <property type="nucleotide sequence ID" value="XM_046219847.1"/>
</dbReference>
<organism evidence="1 2">
    <name type="scientific">Talaromyces proteolyticus</name>
    <dbReference type="NCBI Taxonomy" id="1131652"/>
    <lineage>
        <taxon>Eukaryota</taxon>
        <taxon>Fungi</taxon>
        <taxon>Dikarya</taxon>
        <taxon>Ascomycota</taxon>
        <taxon>Pezizomycotina</taxon>
        <taxon>Eurotiomycetes</taxon>
        <taxon>Eurotiomycetidae</taxon>
        <taxon>Eurotiales</taxon>
        <taxon>Trichocomaceae</taxon>
        <taxon>Talaromyces</taxon>
        <taxon>Talaromyces sect. Bacilispori</taxon>
    </lineage>
</organism>